<keyword evidence="3" id="KW-1185">Reference proteome</keyword>
<evidence type="ECO:0000313" key="3">
    <source>
        <dbReference type="Proteomes" id="UP000034029"/>
    </source>
</evidence>
<dbReference type="Proteomes" id="UP000034029">
    <property type="component" value="Chromosome"/>
</dbReference>
<dbReference type="KEGG" id="shv:AAT16_03815"/>
<protein>
    <submittedName>
        <fullName evidence="2">Uncharacterized protein</fullName>
    </submittedName>
</protein>
<dbReference type="EMBL" id="FOTB01000004">
    <property type="protein sequence ID" value="SFK80938.1"/>
    <property type="molecule type" value="Genomic_DNA"/>
</dbReference>
<dbReference type="Proteomes" id="UP000183090">
    <property type="component" value="Unassembled WGS sequence"/>
</dbReference>
<proteinExistence type="predicted"/>
<organism evidence="2 4">
    <name type="scientific">Salinicoccus halodurans</name>
    <dbReference type="NCBI Taxonomy" id="407035"/>
    <lineage>
        <taxon>Bacteria</taxon>
        <taxon>Bacillati</taxon>
        <taxon>Bacillota</taxon>
        <taxon>Bacilli</taxon>
        <taxon>Bacillales</taxon>
        <taxon>Staphylococcaceae</taxon>
        <taxon>Salinicoccus</taxon>
    </lineage>
</organism>
<dbReference type="EMBL" id="CP011366">
    <property type="protein sequence ID" value="AKG73421.1"/>
    <property type="molecule type" value="Genomic_DNA"/>
</dbReference>
<sequence length="502" mass="59830">MSYQYKICEKKDEAYGYSFSLDENLVFNYNTDDLFSIVEDNKISIICYGYCFDVREPELLTRDTLKSLYRDINDIEKEIQYLNGQYILIVQKNEDIYLYSDGSALVPVYILKNDNIITNIISNSNEAYYRLNPNFKFNLKTFMIQRLQCQNNYENLNDENLVSYLMSLISNQYEYFIDKKIDIRFQADNYHKALFAILSPILANKNMIVEENSTTINDYFSELFANEFRMNIIRDLEVTEKNKESDNNRFIARNNLSNFKALYIKKNKQLKNQKMLTLYNDKNDLELYNYEMNLMEINNKSNLELSDKYLIYEPLNVREILNVFIELQNRTKFKIHQEVINKFRPSLYYFNFTKGKTLREINQELTEEITDIKNNGISTENQKFLLDVKRSNFRTSQNLDGKIKNNELITFPSNQKIKKGNEYIIDFINHTEGLVYIEGFYKNEKNANRIIVTVNGEIFNIFDFYKGRYFYHNGKTRVTVKYMNDYNNLSWQKAGTLLIKQA</sequence>
<dbReference type="AlphaFoldDB" id="A0A0F7HIS3"/>
<gene>
    <name evidence="1" type="ORF">AAT16_03815</name>
    <name evidence="2" type="ORF">SAMN05216235_1757</name>
</gene>
<accession>A0A0F7HIS3</accession>
<evidence type="ECO:0000313" key="1">
    <source>
        <dbReference type="EMBL" id="AKG73421.1"/>
    </source>
</evidence>
<evidence type="ECO:0000313" key="4">
    <source>
        <dbReference type="Proteomes" id="UP000183090"/>
    </source>
</evidence>
<evidence type="ECO:0000313" key="2">
    <source>
        <dbReference type="EMBL" id="SFK80938.1"/>
    </source>
</evidence>
<name>A0A0F7HIS3_9STAP</name>
<reference evidence="2 4" key="3">
    <citation type="submission" date="2016-10" db="EMBL/GenBank/DDBJ databases">
        <authorList>
            <person name="Varghese N."/>
            <person name="Submissions S."/>
        </authorList>
    </citation>
    <scope>NUCLEOTIDE SEQUENCE [LARGE SCALE GENOMIC DNA]</scope>
    <source>
        <strain evidence="2 4">CGMCC 1.6501</strain>
    </source>
</reference>
<reference evidence="3" key="2">
    <citation type="submission" date="2015-04" db="EMBL/GenBank/DDBJ databases">
        <title>Complete genome sequence of Salinicoccus halodurans strain H3B36, isolated from the Qaidam basin of China.</title>
        <authorList>
            <person name="Ma Y."/>
            <person name="Jiang K."/>
            <person name="Xue Y."/>
        </authorList>
    </citation>
    <scope>NUCLEOTIDE SEQUENCE [LARGE SCALE GENOMIC DNA]</scope>
    <source>
        <strain evidence="3">H3B36</strain>
    </source>
</reference>
<dbReference type="RefSeq" id="WP_046789611.1">
    <property type="nucleotide sequence ID" value="NZ_CP011366.1"/>
</dbReference>
<reference evidence="1 3" key="1">
    <citation type="journal article" date="2015" name="Int. J. Syst. Evol. Microbiol.">
        <title>Complete genome sequence of Salinicoccus halodurans H3B36, isolated from the Qaidam Basin in China.</title>
        <authorList>
            <person name="Jiang K."/>
            <person name="Xue Y."/>
            <person name="Ma Y."/>
        </authorList>
    </citation>
    <scope>NUCLEOTIDE SEQUENCE [LARGE SCALE GENOMIC DNA]</scope>
    <source>
        <strain evidence="1 3">H3B36</strain>
    </source>
</reference>